<evidence type="ECO:0000256" key="2">
    <source>
        <dbReference type="ARBA" id="ARBA00022722"/>
    </source>
</evidence>
<comment type="function">
    <text evidence="7">Single strand-specific metallo-endoribonuclease involved in late-stage 70S ribosome quality control and in maturation of the 3' terminus of the 16S rRNA.</text>
</comment>
<dbReference type="SUPFAM" id="SSF55486">
    <property type="entry name" value="Metalloproteases ('zincins'), catalytic domain"/>
    <property type="match status" value="1"/>
</dbReference>
<dbReference type="AlphaFoldDB" id="A0A0C5JCB3"/>
<dbReference type="GO" id="GO:0006364">
    <property type="term" value="P:rRNA processing"/>
    <property type="evidence" value="ECO:0007669"/>
    <property type="project" value="UniProtKB-UniRule"/>
</dbReference>
<evidence type="ECO:0000256" key="7">
    <source>
        <dbReference type="HAMAP-Rule" id="MF_00009"/>
    </source>
</evidence>
<keyword evidence="9" id="KW-1185">Reference proteome</keyword>
<dbReference type="Gene3D" id="3.40.390.30">
    <property type="entry name" value="Metalloproteases ('zincins'), catalytic domain"/>
    <property type="match status" value="1"/>
</dbReference>
<feature type="binding site" evidence="7">
    <location>
        <position position="116"/>
    </location>
    <ligand>
        <name>Zn(2+)</name>
        <dbReference type="ChEBI" id="CHEBI:29105"/>
        <note>catalytic</note>
    </ligand>
</feature>
<keyword evidence="4 7" id="KW-0255">Endonuclease</keyword>
<sequence>MPELHLAVQYPGGKKGTPTRAQVRRWVRAACTLPAEVAIRFVDIAEGQALNHHWRGKDYATNVLSFPYQHEPILNGDLVVCSSVVMSEATEQGKQPEAHFAHLIVHGMLHLQGFDHETSAADAVLMETREREILSLLGYPDPYC</sequence>
<keyword evidence="2 7" id="KW-0540">Nuclease</keyword>
<dbReference type="NCBIfam" id="TIGR00043">
    <property type="entry name" value="rRNA maturation RNase YbeY"/>
    <property type="match status" value="1"/>
</dbReference>
<keyword evidence="5 7" id="KW-0378">Hydrolase</keyword>
<comment type="cofactor">
    <cofactor evidence="7">
        <name>Zn(2+)</name>
        <dbReference type="ChEBI" id="CHEBI:29105"/>
    </cofactor>
    <text evidence="7">Binds 1 zinc ion.</text>
</comment>
<keyword evidence="3 7" id="KW-0479">Metal-binding</keyword>
<evidence type="ECO:0000313" key="8">
    <source>
        <dbReference type="EMBL" id="AJP49488.1"/>
    </source>
</evidence>
<dbReference type="PATRIC" id="fig|1565605.3.peg.1506"/>
<keyword evidence="7" id="KW-0690">Ribosome biogenesis</keyword>
<dbReference type="EMBL" id="CP010554">
    <property type="protein sequence ID" value="AJP49488.1"/>
    <property type="molecule type" value="Genomic_DNA"/>
</dbReference>
<name>A0A0C5JCB3_9PROT</name>
<dbReference type="InterPro" id="IPR020549">
    <property type="entry name" value="YbeY_CS"/>
</dbReference>
<dbReference type="GO" id="GO:0005737">
    <property type="term" value="C:cytoplasm"/>
    <property type="evidence" value="ECO:0007669"/>
    <property type="project" value="UniProtKB-SubCell"/>
</dbReference>
<evidence type="ECO:0000256" key="6">
    <source>
        <dbReference type="ARBA" id="ARBA00022833"/>
    </source>
</evidence>
<evidence type="ECO:0000256" key="1">
    <source>
        <dbReference type="ARBA" id="ARBA00010875"/>
    </source>
</evidence>
<keyword evidence="6 7" id="KW-0862">Zinc</keyword>
<dbReference type="STRING" id="1565605.PG1C_07150"/>
<dbReference type="HAMAP" id="MF_00009">
    <property type="entry name" value="Endoribonucl_YbeY"/>
    <property type="match status" value="1"/>
</dbReference>
<protein>
    <recommendedName>
        <fullName evidence="7">Endoribonuclease YbeY</fullName>
        <ecNumber evidence="7">3.1.-.-</ecNumber>
    </recommendedName>
</protein>
<keyword evidence="7" id="KW-0963">Cytoplasm</keyword>
<dbReference type="GO" id="GO:0008270">
    <property type="term" value="F:zinc ion binding"/>
    <property type="evidence" value="ECO:0007669"/>
    <property type="project" value="UniProtKB-UniRule"/>
</dbReference>
<dbReference type="PANTHER" id="PTHR46986">
    <property type="entry name" value="ENDORIBONUCLEASE YBEY, CHLOROPLASTIC"/>
    <property type="match status" value="1"/>
</dbReference>
<organism evidence="8 9">
    <name type="scientific">Rugosibacter aromaticivorans</name>
    <dbReference type="NCBI Taxonomy" id="1565605"/>
    <lineage>
        <taxon>Bacteria</taxon>
        <taxon>Pseudomonadati</taxon>
        <taxon>Pseudomonadota</taxon>
        <taxon>Betaproteobacteria</taxon>
        <taxon>Nitrosomonadales</taxon>
        <taxon>Sterolibacteriaceae</taxon>
        <taxon>Rugosibacter</taxon>
    </lineage>
</organism>
<dbReference type="EC" id="3.1.-.-" evidence="7"/>
<evidence type="ECO:0000256" key="3">
    <source>
        <dbReference type="ARBA" id="ARBA00022723"/>
    </source>
</evidence>
<gene>
    <name evidence="7" type="primary">ybeY</name>
    <name evidence="8" type="ORF">PG1C_07150</name>
</gene>
<evidence type="ECO:0000256" key="4">
    <source>
        <dbReference type="ARBA" id="ARBA00022759"/>
    </source>
</evidence>
<keyword evidence="7" id="KW-0698">rRNA processing</keyword>
<evidence type="ECO:0000313" key="9">
    <source>
        <dbReference type="Proteomes" id="UP000061603"/>
    </source>
</evidence>
<evidence type="ECO:0000256" key="5">
    <source>
        <dbReference type="ARBA" id="ARBA00022801"/>
    </source>
</evidence>
<dbReference type="InterPro" id="IPR023091">
    <property type="entry name" value="MetalPrtase_cat_dom_sf_prd"/>
</dbReference>
<dbReference type="PANTHER" id="PTHR46986:SF1">
    <property type="entry name" value="ENDORIBONUCLEASE YBEY, CHLOROPLASTIC"/>
    <property type="match status" value="1"/>
</dbReference>
<dbReference type="Proteomes" id="UP000061603">
    <property type="component" value="Chromosome"/>
</dbReference>
<feature type="binding site" evidence="7">
    <location>
        <position position="106"/>
    </location>
    <ligand>
        <name>Zn(2+)</name>
        <dbReference type="ChEBI" id="CHEBI:29105"/>
        <note>catalytic</note>
    </ligand>
</feature>
<dbReference type="HOGENOM" id="CLU_106710_0_1_4"/>
<dbReference type="GO" id="GO:0004222">
    <property type="term" value="F:metalloendopeptidase activity"/>
    <property type="evidence" value="ECO:0007669"/>
    <property type="project" value="InterPro"/>
</dbReference>
<dbReference type="Pfam" id="PF02130">
    <property type="entry name" value="YbeY"/>
    <property type="match status" value="1"/>
</dbReference>
<accession>A0A0C5JCB3</accession>
<dbReference type="KEGG" id="rbu:PG1C_07150"/>
<feature type="binding site" evidence="7">
    <location>
        <position position="110"/>
    </location>
    <ligand>
        <name>Zn(2+)</name>
        <dbReference type="ChEBI" id="CHEBI:29105"/>
        <note>catalytic</note>
    </ligand>
</feature>
<reference evidence="8 9" key="1">
    <citation type="journal article" date="2015" name="Genome Announc.">
        <title>Complete Genome Sequence of a Novel Bacterium within the Family Rhodocyclaceae That Degrades Polycyclic Aromatic Hydrocarbons.</title>
        <authorList>
            <person name="Singleton D.R."/>
            <person name="Dickey A.N."/>
            <person name="Scholl E.H."/>
            <person name="Wright F.A."/>
            <person name="Aitken M.D."/>
        </authorList>
    </citation>
    <scope>NUCLEOTIDE SEQUENCE [LARGE SCALE GENOMIC DNA]</scope>
    <source>
        <strain evidence="9">PG1-Ca6</strain>
    </source>
</reference>
<comment type="subcellular location">
    <subcellularLocation>
        <location evidence="7">Cytoplasm</location>
    </subcellularLocation>
</comment>
<dbReference type="InterPro" id="IPR002036">
    <property type="entry name" value="YbeY"/>
</dbReference>
<proteinExistence type="inferred from homology"/>
<dbReference type="PROSITE" id="PS01306">
    <property type="entry name" value="UPF0054"/>
    <property type="match status" value="1"/>
</dbReference>
<dbReference type="GO" id="GO:0004521">
    <property type="term" value="F:RNA endonuclease activity"/>
    <property type="evidence" value="ECO:0007669"/>
    <property type="project" value="UniProtKB-UniRule"/>
</dbReference>
<comment type="similarity">
    <text evidence="1 7">Belongs to the endoribonuclease YbeY family.</text>
</comment>